<keyword evidence="3" id="KW-0057">Aromatic amino acid biosynthesis</keyword>
<dbReference type="SUPFAM" id="SSF51569">
    <property type="entry name" value="Aldolase"/>
    <property type="match status" value="1"/>
</dbReference>
<comment type="caution">
    <text evidence="4">The sequence shown here is derived from an EMBL/GenBank/DDBJ whole genome shotgun (WGS) entry which is preliminary data.</text>
</comment>
<keyword evidence="5" id="KW-1185">Reference proteome</keyword>
<dbReference type="Gene3D" id="3.20.20.70">
    <property type="entry name" value="Aldolase class I"/>
    <property type="match status" value="1"/>
</dbReference>
<dbReference type="InterPro" id="IPR002480">
    <property type="entry name" value="DAHP_synth_2"/>
</dbReference>
<sequence>MTGLTRPGYPLHPLAVEVPLDDLDEDFPRDLGAAPQQPAWHDPVQAAAVRAELAQLPGLVTWEEVRLLRTLLAEAATGHYLVIQAGDCAEDPAECAPSAVMRKAGLLDALAGVMVAATGRPVVRIGRIAGQFAKPRSAPTELVDGTELPVYRGHLVNAPEPTAAARQADPRRMLECYYAAHRAVTYLRQRTSDWALPTGAPVWTSHEALVLDYELPLLRRTAAGHVLLASTHLPWIGERTRHPDGPHARMLAQVTNPVACKVGPATRPADLLALCARLDPDREPGRLTLISRMGASAVRTALPPLVGAVREAGHRVAWLCDPLHGNTVKAPSGAKVRVVRTVVEEVRAFLEVVTEAGGTPAGLHLETTPHDVAECVRTDPAELGATPAGTAPATLCDPRLNPEQALEVARAWAAPPA</sequence>
<dbReference type="EC" id="2.5.1.54" evidence="3"/>
<reference evidence="5" key="1">
    <citation type="journal article" date="2019" name="Int. J. Syst. Evol. Microbiol.">
        <title>The Global Catalogue of Microorganisms (GCM) 10K type strain sequencing project: providing services to taxonomists for standard genome sequencing and annotation.</title>
        <authorList>
            <consortium name="The Broad Institute Genomics Platform"/>
            <consortium name="The Broad Institute Genome Sequencing Center for Infectious Disease"/>
            <person name="Wu L."/>
            <person name="Ma J."/>
        </authorList>
    </citation>
    <scope>NUCLEOTIDE SEQUENCE [LARGE SCALE GENOMIC DNA]</scope>
    <source>
        <strain evidence="5">KCTC 5701</strain>
    </source>
</reference>
<dbReference type="Pfam" id="PF01474">
    <property type="entry name" value="DAHP_synth_2"/>
    <property type="match status" value="2"/>
</dbReference>
<keyword evidence="3" id="KW-0028">Amino-acid biosynthesis</keyword>
<comment type="catalytic activity">
    <reaction evidence="3">
        <text>D-erythrose 4-phosphate + phosphoenolpyruvate + H2O = 7-phospho-2-dehydro-3-deoxy-D-arabino-heptonate + phosphate</text>
        <dbReference type="Rhea" id="RHEA:14717"/>
        <dbReference type="ChEBI" id="CHEBI:15377"/>
        <dbReference type="ChEBI" id="CHEBI:16897"/>
        <dbReference type="ChEBI" id="CHEBI:43474"/>
        <dbReference type="ChEBI" id="CHEBI:58394"/>
        <dbReference type="ChEBI" id="CHEBI:58702"/>
        <dbReference type="EC" id="2.5.1.54"/>
    </reaction>
</comment>
<protein>
    <recommendedName>
        <fullName evidence="3">Phospho-2-dehydro-3-deoxyheptonate aldolase</fullName>
        <ecNumber evidence="3">2.5.1.54</ecNumber>
    </recommendedName>
</protein>
<evidence type="ECO:0000256" key="3">
    <source>
        <dbReference type="RuleBase" id="RU363071"/>
    </source>
</evidence>
<dbReference type="GO" id="GO:0003849">
    <property type="term" value="F:3-deoxy-7-phosphoheptulonate synthase activity"/>
    <property type="evidence" value="ECO:0007669"/>
    <property type="project" value="UniProtKB-EC"/>
</dbReference>
<dbReference type="InterPro" id="IPR013785">
    <property type="entry name" value="Aldolase_TIM"/>
</dbReference>
<evidence type="ECO:0000313" key="5">
    <source>
        <dbReference type="Proteomes" id="UP001596065"/>
    </source>
</evidence>
<organism evidence="4 5">
    <name type="scientific">Streptomyces nogalater</name>
    <dbReference type="NCBI Taxonomy" id="38314"/>
    <lineage>
        <taxon>Bacteria</taxon>
        <taxon>Bacillati</taxon>
        <taxon>Actinomycetota</taxon>
        <taxon>Actinomycetes</taxon>
        <taxon>Kitasatosporales</taxon>
        <taxon>Streptomycetaceae</taxon>
        <taxon>Streptomyces</taxon>
    </lineage>
</organism>
<evidence type="ECO:0000256" key="1">
    <source>
        <dbReference type="ARBA" id="ARBA00008911"/>
    </source>
</evidence>
<dbReference type="EMBL" id="JBHSOE010000107">
    <property type="protein sequence ID" value="MFC5660648.1"/>
    <property type="molecule type" value="Genomic_DNA"/>
</dbReference>
<evidence type="ECO:0000313" key="4">
    <source>
        <dbReference type="EMBL" id="MFC5660648.1"/>
    </source>
</evidence>
<evidence type="ECO:0000256" key="2">
    <source>
        <dbReference type="ARBA" id="ARBA00022679"/>
    </source>
</evidence>
<dbReference type="PANTHER" id="PTHR21337">
    <property type="entry name" value="PHOSPHO-2-DEHYDRO-3-DEOXYHEPTONATE ALDOLASE 1, 2"/>
    <property type="match status" value="1"/>
</dbReference>
<proteinExistence type="inferred from homology"/>
<comment type="similarity">
    <text evidence="1 3">Belongs to the class-II DAHP synthase family.</text>
</comment>
<name>A0ABW0WT10_STRNO</name>
<dbReference type="PANTHER" id="PTHR21337:SF0">
    <property type="entry name" value="PHOSPHO-2-DEHYDRO-3-DEOXYHEPTONATE ALDOLASE"/>
    <property type="match status" value="1"/>
</dbReference>
<accession>A0ABW0WT10</accession>
<comment type="pathway">
    <text evidence="3">Metabolic intermediate biosynthesis; chorismate biosynthesis; chorismate from D-erythrose 4-phosphate and phosphoenolpyruvate: step 1/7.</text>
</comment>
<keyword evidence="2 3" id="KW-0808">Transferase</keyword>
<dbReference type="Proteomes" id="UP001596065">
    <property type="component" value="Unassembled WGS sequence"/>
</dbReference>
<dbReference type="RefSeq" id="WP_382467042.1">
    <property type="nucleotide sequence ID" value="NZ_BAAASM010000006.1"/>
</dbReference>
<gene>
    <name evidence="4" type="ORF">ACFP3J_34945</name>
</gene>